<dbReference type="AlphaFoldDB" id="A0A916X9S6"/>
<evidence type="ECO:0000259" key="2">
    <source>
        <dbReference type="Pfam" id="PF13556"/>
    </source>
</evidence>
<name>A0A916X9S6_9ACTN</name>
<proteinExistence type="inferred from homology"/>
<reference evidence="5" key="2">
    <citation type="submission" date="2020-09" db="EMBL/GenBank/DDBJ databases">
        <authorList>
            <person name="Sun Q."/>
            <person name="Zhou Y."/>
        </authorList>
    </citation>
    <scope>NUCLEOTIDE SEQUENCE</scope>
    <source>
        <strain evidence="5">CGMCC 1.15478</strain>
    </source>
</reference>
<keyword evidence="6" id="KW-1185">Reference proteome</keyword>
<evidence type="ECO:0000259" key="3">
    <source>
        <dbReference type="Pfam" id="PF14361"/>
    </source>
</evidence>
<dbReference type="Pfam" id="PF14361">
    <property type="entry name" value="RsbRD_N"/>
    <property type="match status" value="1"/>
</dbReference>
<dbReference type="InterPro" id="IPR041522">
    <property type="entry name" value="CdaR_GGDEF"/>
</dbReference>
<sequence length="412" mass="45359">MMEADELSDWIGRITSQMLTPASMSAIVERINTTIIDSLPELSSDDEFRRDLDASTRGQVRAFIAAATTEDTAYQPPAEAVALARTVARRGMDVQVLLRVYGSGRTTAISILNEIVQSAPVDPEEKMAALVQLWESAVKWLELSTDVLLSAFTQEREALLRGTSARRAETAHAILAGDSIDTDTASQRLEYSLRRWHTAVVLWSDQDDLRSFTNMEAIAARLTHAIRGSGSLSIPSGARGLWTWISTPAEITRLPELSTQPGVHVALGTCLRGRDGFRQSHNEAIAAQHVANMSRPSIAVTSFADVETAYLLGRDATACRRFIRRTLGGLADNTETAERLRETLRAYLMCGASPARASEELHVHKNTVRYRVEQAFNLINPGRRSDHVAIELALRCLDTFGIDWLLSSTPSD</sequence>
<comment type="similarity">
    <text evidence="1">Belongs to the CdaR family.</text>
</comment>
<dbReference type="Pfam" id="PF13556">
    <property type="entry name" value="HTH_30"/>
    <property type="match status" value="1"/>
</dbReference>
<dbReference type="Pfam" id="PF17853">
    <property type="entry name" value="GGDEF_2"/>
    <property type="match status" value="1"/>
</dbReference>
<evidence type="ECO:0000313" key="6">
    <source>
        <dbReference type="Proteomes" id="UP000641514"/>
    </source>
</evidence>
<organism evidence="5 6">
    <name type="scientific">Hoyosella rhizosphaerae</name>
    <dbReference type="NCBI Taxonomy" id="1755582"/>
    <lineage>
        <taxon>Bacteria</taxon>
        <taxon>Bacillati</taxon>
        <taxon>Actinomycetota</taxon>
        <taxon>Actinomycetes</taxon>
        <taxon>Mycobacteriales</taxon>
        <taxon>Hoyosellaceae</taxon>
        <taxon>Hoyosella</taxon>
    </lineage>
</organism>
<reference evidence="5" key="1">
    <citation type="journal article" date="2014" name="Int. J. Syst. Evol. Microbiol.">
        <title>Complete genome sequence of Corynebacterium casei LMG S-19264T (=DSM 44701T), isolated from a smear-ripened cheese.</title>
        <authorList>
            <consortium name="US DOE Joint Genome Institute (JGI-PGF)"/>
            <person name="Walter F."/>
            <person name="Albersmeier A."/>
            <person name="Kalinowski J."/>
            <person name="Ruckert C."/>
        </authorList>
    </citation>
    <scope>NUCLEOTIDE SEQUENCE</scope>
    <source>
        <strain evidence="5">CGMCC 1.15478</strain>
    </source>
</reference>
<gene>
    <name evidence="5" type="ORF">GCM10011410_03400</name>
</gene>
<dbReference type="PANTHER" id="PTHR33744:SF1">
    <property type="entry name" value="DNA-BINDING TRANSCRIPTIONAL ACTIVATOR ADER"/>
    <property type="match status" value="1"/>
</dbReference>
<dbReference type="Gene3D" id="1.10.10.2840">
    <property type="entry name" value="PucR C-terminal helix-turn-helix domain"/>
    <property type="match status" value="1"/>
</dbReference>
<dbReference type="InterPro" id="IPR051448">
    <property type="entry name" value="CdaR-like_regulators"/>
</dbReference>
<feature type="domain" description="PucR C-terminal helix-turn-helix" evidence="2">
    <location>
        <begin position="340"/>
        <end position="395"/>
    </location>
</feature>
<dbReference type="InterPro" id="IPR025751">
    <property type="entry name" value="RsbRD_N_dom"/>
</dbReference>
<dbReference type="InterPro" id="IPR042070">
    <property type="entry name" value="PucR_C-HTH_sf"/>
</dbReference>
<evidence type="ECO:0000256" key="1">
    <source>
        <dbReference type="ARBA" id="ARBA00006754"/>
    </source>
</evidence>
<accession>A0A916X9S6</accession>
<feature type="domain" description="CdaR GGDEF-like" evidence="4">
    <location>
        <begin position="179"/>
        <end position="289"/>
    </location>
</feature>
<dbReference type="EMBL" id="BMJH01000001">
    <property type="protein sequence ID" value="GGC54353.1"/>
    <property type="molecule type" value="Genomic_DNA"/>
</dbReference>
<feature type="domain" description="RsbT co-antagonist protein RsbRD N-terminal" evidence="3">
    <location>
        <begin position="26"/>
        <end position="167"/>
    </location>
</feature>
<evidence type="ECO:0000313" key="5">
    <source>
        <dbReference type="EMBL" id="GGC54353.1"/>
    </source>
</evidence>
<dbReference type="Proteomes" id="UP000641514">
    <property type="component" value="Unassembled WGS sequence"/>
</dbReference>
<protein>
    <submittedName>
        <fullName evidence="5">ABC transporter substrate-binding protein</fullName>
    </submittedName>
</protein>
<dbReference type="PANTHER" id="PTHR33744">
    <property type="entry name" value="CARBOHYDRATE DIACID REGULATOR"/>
    <property type="match status" value="1"/>
</dbReference>
<comment type="caution">
    <text evidence="5">The sequence shown here is derived from an EMBL/GenBank/DDBJ whole genome shotgun (WGS) entry which is preliminary data.</text>
</comment>
<evidence type="ECO:0000259" key="4">
    <source>
        <dbReference type="Pfam" id="PF17853"/>
    </source>
</evidence>
<dbReference type="InterPro" id="IPR025736">
    <property type="entry name" value="PucR_C-HTH_dom"/>
</dbReference>